<reference evidence="4 5" key="1">
    <citation type="journal article" date="2014" name="Proc. Natl. Acad. Sci. U.S.A.">
        <title>Trajectory and genomic determinants of fungal-pathogen speciation and host adaptation.</title>
        <authorList>
            <person name="Hu X."/>
            <person name="Xiao G."/>
            <person name="Zheng P."/>
            <person name="Shang Y."/>
            <person name="Su Y."/>
            <person name="Zhang X."/>
            <person name="Liu X."/>
            <person name="Zhan S."/>
            <person name="St Leger R.J."/>
            <person name="Wang C."/>
        </authorList>
    </citation>
    <scope>NUCLEOTIDE SEQUENCE [LARGE SCALE GENOMIC DNA]</scope>
    <source>
        <strain evidence="4 5">ARSEF 977</strain>
    </source>
</reference>
<gene>
    <name evidence="4" type="ORF">MGU_11505</name>
</gene>
<evidence type="ECO:0000256" key="1">
    <source>
        <dbReference type="ARBA" id="ARBA00022884"/>
    </source>
</evidence>
<dbReference type="PANTHER" id="PTHR37984">
    <property type="entry name" value="PROTEIN CBG26694"/>
    <property type="match status" value="1"/>
</dbReference>
<name>A0A0B4G3H6_METGA</name>
<protein>
    <submittedName>
        <fullName evidence="4">Ribonuclease H-like protein</fullName>
    </submittedName>
</protein>
<dbReference type="InterPro" id="IPR001584">
    <property type="entry name" value="Integrase_cat-core"/>
</dbReference>
<keyword evidence="5" id="KW-1185">Reference proteome</keyword>
<feature type="compositionally biased region" description="Acidic residues" evidence="2">
    <location>
        <begin position="1036"/>
        <end position="1045"/>
    </location>
</feature>
<dbReference type="HOGENOM" id="CLU_002055_0_0_1"/>
<dbReference type="GO" id="GO:0015074">
    <property type="term" value="P:DNA integration"/>
    <property type="evidence" value="ECO:0007669"/>
    <property type="project" value="InterPro"/>
</dbReference>
<dbReference type="EMBL" id="AZNH01000202">
    <property type="protein sequence ID" value="KID81110.1"/>
    <property type="molecule type" value="Genomic_DNA"/>
</dbReference>
<organism evidence="4 5">
    <name type="scientific">Metarhizium guizhouense (strain ARSEF 977)</name>
    <dbReference type="NCBI Taxonomy" id="1276136"/>
    <lineage>
        <taxon>Eukaryota</taxon>
        <taxon>Fungi</taxon>
        <taxon>Dikarya</taxon>
        <taxon>Ascomycota</taxon>
        <taxon>Pezizomycotina</taxon>
        <taxon>Sordariomycetes</taxon>
        <taxon>Hypocreomycetidae</taxon>
        <taxon>Hypocreales</taxon>
        <taxon>Clavicipitaceae</taxon>
        <taxon>Metarhizium</taxon>
    </lineage>
</organism>
<evidence type="ECO:0000313" key="4">
    <source>
        <dbReference type="EMBL" id="KID81110.1"/>
    </source>
</evidence>
<dbReference type="PROSITE" id="PS50994">
    <property type="entry name" value="INTEGRASE"/>
    <property type="match status" value="1"/>
</dbReference>
<feature type="compositionally biased region" description="Polar residues" evidence="2">
    <location>
        <begin position="1"/>
        <end position="12"/>
    </location>
</feature>
<evidence type="ECO:0000256" key="2">
    <source>
        <dbReference type="SAM" id="MobiDB-lite"/>
    </source>
</evidence>
<dbReference type="PANTHER" id="PTHR37984:SF5">
    <property type="entry name" value="PROTEIN NYNRIN-LIKE"/>
    <property type="match status" value="1"/>
</dbReference>
<dbReference type="InterPro" id="IPR012337">
    <property type="entry name" value="RNaseH-like_sf"/>
</dbReference>
<feature type="region of interest" description="Disordered" evidence="2">
    <location>
        <begin position="1"/>
        <end position="21"/>
    </location>
</feature>
<dbReference type="InterPro" id="IPR036397">
    <property type="entry name" value="RNaseH_sf"/>
</dbReference>
<feature type="domain" description="Integrase catalytic" evidence="3">
    <location>
        <begin position="735"/>
        <end position="905"/>
    </location>
</feature>
<dbReference type="SUPFAM" id="SSF53098">
    <property type="entry name" value="Ribonuclease H-like"/>
    <property type="match status" value="1"/>
</dbReference>
<accession>A0A0B4G3H6</accession>
<dbReference type="Gene3D" id="3.30.420.10">
    <property type="entry name" value="Ribonuclease H-like superfamily/Ribonuclease H"/>
    <property type="match status" value="1"/>
</dbReference>
<dbReference type="GO" id="GO:0005634">
    <property type="term" value="C:nucleus"/>
    <property type="evidence" value="ECO:0007669"/>
    <property type="project" value="UniProtKB-ARBA"/>
</dbReference>
<keyword evidence="1" id="KW-0694">RNA-binding</keyword>
<feature type="region of interest" description="Disordered" evidence="2">
    <location>
        <begin position="1010"/>
        <end position="1072"/>
    </location>
</feature>
<evidence type="ECO:0000313" key="5">
    <source>
        <dbReference type="Proteomes" id="UP000031192"/>
    </source>
</evidence>
<sequence>MAGDSTSVSPTPQERPRKEDLPKRIQRFYRSLSLDWEDGNPNLNTDEATTTQVNDAIANTLYFYDESEYQGKLLWRYFKDDFSHWTEATFQQGTANLVRELRDFLREKGVYCTRDGGAVSASLMRVIQETNRSTWPTEGDDDEKRTNIICNLTSDLEISTSPTFTPRDQSSQSLQNPNNHELIAKKVTELNKLYTDDEKYSGKLYDFFQSKIMLFKDKCQRINMPEEGLAKALPTMLKGDAMAYYLDNLATNTPPFATMATMIQQRFETDNTTQLYWDELRRTTLRAIMAKEPNKSMSDALEDLLQKIKQTYRGIRGPLLDDREMQNTLLSAVTGIPECDKAIYDGASTFEDLASKIRKSIRISEDNKKATAQYHSEAHFVDRQFSNGDNRRSRFTVKRNQRLKPRCYVCQKEGCWSFKHSDKERQQARENWFRSRKHQTTPTEKKWQAFVALCEDQGKDVEDDDAGKFDSFEELINEAEALVAEEQTKEEDLNPPGIFQHFTSSLVNTSFFTKAPTPRSEDVLAALQDQAFRHALLKDDPSNEVEKPDAFISDDRYSSETFRGILPDTGASGVSSAGFPQVQALQRLQPSLKINEAEKHKVKFGAGSGTTIGVLRMPTILGIINFHVLLTPTPFLFSITDMDKMGVKLDNLRNVLIQGEKEIPIIRRWGHPWWIIEASATAAFHLTEVQLRQLHRRFGHPSVNRLTKILQRADQEFKTEALRRLTQICRYCQMNGKAPSRFRFTLKDDREFNYEIIVDIVQVDNKPVLHIVDSATSFQAARFLDARGQKAKDVWDTLRACWIDSYLGPPDWIVHDAGRNFASAEFRQYARAMSIEVDEVPVEAHNSIGKVERYHGPLRRAYNIIKVELGDAVTDDQKLQMAVKAVNDSAGPDGLVPTLLVFGAYPRLTEDSPPALSIVQRAEAIRKATNEARKLLAKRQINDALATRNGPDTLPTHRLPLQSDVRVWREKGGWQGPYRLLATNGETCTIEMPHGPTKFRTTVVKPFYHDEDNDKTYGQPKDNIADRVKPQNDPVSSDEPDDDPPEVTGDTIVIPPVKERTRRRTRGPRLVDPISTSSIDDAFIKAAVEGTTIDMAFMTAKEEADWQLCLQLRQEGRITTPGRPFELSDRTEIDALQAQSVFRFETYDPVKHGTDRLFKSRLVREIKGKGTTTPYEKSRLVIQGHSDNGKQTILTQSPTIQRSSQRLIVALVPSLASRGIFLWMRDITQAYVQSTTKLNRTILARPPDQIRDQFPEGTIMVVVKPLYGIAEAGTHWWATYFNHHRENLRMTTSTFDPCLLVTTTRDCFGITGMQTDDTLGLGDQRFFDLEEEQLQKAKFTAKPKEILTPDNLLLFNGCKLTQDADGSITLSQKGQSQKLELIDASLETAQEEYVKQRARGAYIATICQPEASFDLSTAAQHQDPSAEDIRKLNKRLQWQIDHQGRGLRYIPLDLPTAKLFVFVDGSFANNKDLSSQIGFIIIIGNERQQDAEFTLTGNIVTYSSTKSKRVTRSALASELYSMVQGADMAYAISTTLAMITDQLDIPQIPTILCTDSFSLYECLVKLGTTKEKRLMIDIMALRQSYERREIYEIRWINGQDPLDYAMTKVSPNHTLETFIDSNKATIRVEGWVKRGPKATTDAPKTTTSVA</sequence>
<proteinExistence type="predicted"/>
<dbReference type="GO" id="GO:0003723">
    <property type="term" value="F:RNA binding"/>
    <property type="evidence" value="ECO:0007669"/>
    <property type="project" value="UniProtKB-KW"/>
</dbReference>
<dbReference type="Proteomes" id="UP000031192">
    <property type="component" value="Unassembled WGS sequence"/>
</dbReference>
<dbReference type="InterPro" id="IPR050951">
    <property type="entry name" value="Retrovirus_Pol_polyprotein"/>
</dbReference>
<comment type="caution">
    <text evidence="4">The sequence shown here is derived from an EMBL/GenBank/DDBJ whole genome shotgun (WGS) entry which is preliminary data.</text>
</comment>
<evidence type="ECO:0000259" key="3">
    <source>
        <dbReference type="PROSITE" id="PS50994"/>
    </source>
</evidence>